<feature type="region of interest" description="Disordered" evidence="1">
    <location>
        <begin position="1"/>
        <end position="141"/>
    </location>
</feature>
<dbReference type="Proteomes" id="UP000249497">
    <property type="component" value="Unassembled WGS sequence"/>
</dbReference>
<accession>A0A8T8WW09</accession>
<proteinExistence type="predicted"/>
<dbReference type="EMBL" id="KZ824810">
    <property type="protein sequence ID" value="RAH79830.1"/>
    <property type="molecule type" value="Genomic_DNA"/>
</dbReference>
<name>A0A8T8WW09_ASPJA</name>
<sequence length="141" mass="15834">MRSEPDIRVQQSLRPKEPKGPWAELPLMVPVNPTQFLTGRGKTPHRSPCVDKRTQDTKRSPRPGSGFRRNTQNAESKRMKRWPVEPSSTGRIGGLGRATEIDDQPGSKTKTSSREIKETGLQDTKGYHAVIDRSNTSQEIE</sequence>
<dbReference type="RefSeq" id="XP_025525724.1">
    <property type="nucleotide sequence ID" value="XM_025666241.1"/>
</dbReference>
<protein>
    <submittedName>
        <fullName evidence="2">Uncharacterized protein</fullName>
    </submittedName>
</protein>
<gene>
    <name evidence="2" type="ORF">BO86DRAFT_145003</name>
</gene>
<dbReference type="AlphaFoldDB" id="A0A8T8WW09"/>
<evidence type="ECO:0000313" key="2">
    <source>
        <dbReference type="EMBL" id="RAH79830.1"/>
    </source>
</evidence>
<keyword evidence="3" id="KW-1185">Reference proteome</keyword>
<dbReference type="GeneID" id="37169933"/>
<reference evidence="2 3" key="1">
    <citation type="submission" date="2018-02" db="EMBL/GenBank/DDBJ databases">
        <title>The genomes of Aspergillus section Nigri reveals drivers in fungal speciation.</title>
        <authorList>
            <consortium name="DOE Joint Genome Institute"/>
            <person name="Vesth T.C."/>
            <person name="Nybo J."/>
            <person name="Theobald S."/>
            <person name="Brandl J."/>
            <person name="Frisvad J.C."/>
            <person name="Nielsen K.F."/>
            <person name="Lyhne E.K."/>
            <person name="Kogle M.E."/>
            <person name="Kuo A."/>
            <person name="Riley R."/>
            <person name="Clum A."/>
            <person name="Nolan M."/>
            <person name="Lipzen A."/>
            <person name="Salamov A."/>
            <person name="Henrissat B."/>
            <person name="Wiebenga A."/>
            <person name="De vries R.P."/>
            <person name="Grigoriev I.V."/>
            <person name="Mortensen U.H."/>
            <person name="Andersen M.R."/>
            <person name="Baker S.E."/>
        </authorList>
    </citation>
    <scope>NUCLEOTIDE SEQUENCE [LARGE SCALE GENOMIC DNA]</scope>
    <source>
        <strain evidence="2 3">CBS 114.51</strain>
    </source>
</reference>
<organism evidence="2 3">
    <name type="scientific">Aspergillus japonicus CBS 114.51</name>
    <dbReference type="NCBI Taxonomy" id="1448312"/>
    <lineage>
        <taxon>Eukaryota</taxon>
        <taxon>Fungi</taxon>
        <taxon>Dikarya</taxon>
        <taxon>Ascomycota</taxon>
        <taxon>Pezizomycotina</taxon>
        <taxon>Eurotiomycetes</taxon>
        <taxon>Eurotiomycetidae</taxon>
        <taxon>Eurotiales</taxon>
        <taxon>Aspergillaceae</taxon>
        <taxon>Aspergillus</taxon>
        <taxon>Aspergillus subgen. Circumdati</taxon>
    </lineage>
</organism>
<feature type="compositionally biased region" description="Basic and acidic residues" evidence="1">
    <location>
        <begin position="48"/>
        <end position="59"/>
    </location>
</feature>
<evidence type="ECO:0000313" key="3">
    <source>
        <dbReference type="Proteomes" id="UP000249497"/>
    </source>
</evidence>
<evidence type="ECO:0000256" key="1">
    <source>
        <dbReference type="SAM" id="MobiDB-lite"/>
    </source>
</evidence>